<comment type="subcellular location">
    <subcellularLocation>
        <location evidence="1">Membrane</location>
        <topology evidence="1">Multi-pass membrane protein</topology>
    </subcellularLocation>
</comment>
<dbReference type="PANTHER" id="PTHR22774:SF11">
    <property type="entry name" value="CHOREIN N-TERMINAL DOMAIN-CONTAINING PROTEIN"/>
    <property type="match status" value="1"/>
</dbReference>
<dbReference type="Pfam" id="PF00002">
    <property type="entry name" value="7tm_2"/>
    <property type="match status" value="1"/>
</dbReference>
<proteinExistence type="predicted"/>
<feature type="coiled-coil region" evidence="5">
    <location>
        <begin position="1583"/>
        <end position="1645"/>
    </location>
</feature>
<organism evidence="8 9">
    <name type="scientific">Saccoglossus kowalevskii</name>
    <name type="common">Acorn worm</name>
    <dbReference type="NCBI Taxonomy" id="10224"/>
    <lineage>
        <taxon>Eukaryota</taxon>
        <taxon>Metazoa</taxon>
        <taxon>Hemichordata</taxon>
        <taxon>Enteropneusta</taxon>
        <taxon>Harrimaniidae</taxon>
        <taxon>Saccoglossus</taxon>
    </lineage>
</organism>
<dbReference type="PANTHER" id="PTHR22774">
    <property type="entry name" value="CHOREIN N-TERMINAL DOMAIN-CONTAINING PROTEIN"/>
    <property type="match status" value="1"/>
</dbReference>
<dbReference type="Pfam" id="PF24917">
    <property type="entry name" value="BLTP3A_B"/>
    <property type="match status" value="3"/>
</dbReference>
<keyword evidence="4 7" id="KW-0472">Membrane</keyword>
<reference evidence="9" key="1">
    <citation type="submission" date="2025-08" db="UniProtKB">
        <authorList>
            <consortium name="RefSeq"/>
        </authorList>
    </citation>
    <scope>IDENTIFICATION</scope>
    <source>
        <tissue evidence="9">Testes</tissue>
    </source>
</reference>
<evidence type="ECO:0000313" key="9">
    <source>
        <dbReference type="RefSeq" id="XP_006816227.1"/>
    </source>
</evidence>
<dbReference type="PROSITE" id="PS00650">
    <property type="entry name" value="G_PROTEIN_RECEP_F2_2"/>
    <property type="match status" value="1"/>
</dbReference>
<feature type="region of interest" description="Disordered" evidence="6">
    <location>
        <begin position="540"/>
        <end position="574"/>
    </location>
</feature>
<evidence type="ECO:0000256" key="2">
    <source>
        <dbReference type="ARBA" id="ARBA00022692"/>
    </source>
</evidence>
<feature type="region of interest" description="Disordered" evidence="6">
    <location>
        <begin position="818"/>
        <end position="842"/>
    </location>
</feature>
<evidence type="ECO:0000256" key="4">
    <source>
        <dbReference type="ARBA" id="ARBA00023136"/>
    </source>
</evidence>
<feature type="compositionally biased region" description="Acidic residues" evidence="6">
    <location>
        <begin position="1032"/>
        <end position="1043"/>
    </location>
</feature>
<dbReference type="InterPro" id="IPR017983">
    <property type="entry name" value="GPCR_2_secretin-like_CS"/>
</dbReference>
<sequence>MSTSDRYGKAAQLRGSVSLFVLLGITWALAILAISEAGLVVNYLFAIANSLQGLIIFIFFCALRKDVQKEWRDAFCSRCQRSSRSAEFSKMLLHPKLSNNESSNSAILISPAQKPNCQVVNDRLMLPAKMFSNLIHGRQMHMNFDRLRKLQMFAKNLSPDKIKLSTLKGEGDLQNLELDEKVLMDIMDLPTWVILTKAVCNKVSIKIPWTKLKTHPATLYLDQVEIEMEISDNLRHPNDYIPLHSSGGKYGFSDRVIDGLYVVVNAVNINFHSKAFQASAQISRFRIRSTSPMWQPSDLRLTRIKDSNRDEILIFKEADWSTLRIEIDAIKKDPERPTTPIRLITNQGKIRFTIKKRLSDCVMLTSKVQLLLEDLLWVLTDSQLKAFIEYLQFLGALQKQSENEVKTSTNIQSQAKMIAEQAKGKQSQATQHQHLSAEDLAMTRFFDKFDVVETSYHLTMHRVDLHLCDEQNRPQSEESFRRRTDGGAMQITLQKFSLDLYPYHIANTSRAHWERFDDAMSARDCWVEHLMAHFKQQVNNAREGGRPFKSQPRPHTEDRGHQVRGHSIPQTKSKKQARLLENTLVLRLEDFSIYAVSTTQSSHKAPSKKFLSSDKKALFLPPEISSLHVEYTSYYFPEGLDFPVPQANVFVKLNPLQLTLDIPTILWLSQFASHMATGVKDDGGPVIEFEHRDIRIDALMPKFVLPAEPEVLHQPDRPKSLQIQSSQITISNCRSATNSTKSDLGSTLQNMYSGKLFCERKSYPGDKNDLNGVPKMFWNHAYDDKKPRNPKHCAESDKYSAKVCENGAVPAMLDQAARNQSECDDPTQQRHSNGLEHSEGSPLHSKSFATYASEDIWCVNFDQVWLEFLGAESTKGRPVSLLEAIPLSIWVCFPKNSKSYREKSNKAKIANPGDTILSKHSITAIQEMDRVQRRKLLHEYYKSKSSTESSMDSSIASPEASAAYPFSRSQSDSVFLNSLTEREPDPRDCYSDSKGSPPPPRYVHYSTSTDSSSSTFADFLTGPETNVHGGEQEEEPSAADDSEESYIADRCIIVHSDSKARFMLNHYQLLFLLRLIDSFSAMMVVLEEDYVMFFKQPSQVKSMMISLRLQQVELTLLMPPLPDVGEDEFKDGLNLDGSKKEMQLLSVETSGVPSDSVTSHDSGLGTPTTETGKSDLEVKQNSEGTVHVDDGNELMSEMSEGGILVEESSASGGIAEDLKITDEPKVEFRKVNRDFVTLQVGSPSKKNELLNSLPKYDTPLGSKGDINYIQLQKLKGSGLVKSPKSSSFAGLSSSLSESQVSLDEISSLDSSSHWDTLSVSSDTSDPFVVLGGGVPSISGDGESDASCGSENVPQIVTNLSSDRTSSRASTPSIAGSCVTDRKQRNVSIVIANLRDFQIALEFNGDNSTIKLLLHDIELEEKRNHDMDYFISKRIADGSSKIKSAPPLEASKVENPVVSVRLSMGPSAEKYCAGVGDRSHLDVRVDQLNTKVSLSTVTNLLSLIEDELLGPCMPMDIKITKADIKLISDSPPVYPLCHLQSDEPLILYLQSAIVKRTLDGVFHINAIESKDKDLEDLVPQSEEVADLQTHNKRLKEQLEMTRTALANVEHERLSLTTSLTRLQQELITVEREKDSLKVKVDKLKSTLLKR</sequence>
<feature type="transmembrane region" description="Helical" evidence="7">
    <location>
        <begin position="12"/>
        <end position="34"/>
    </location>
</feature>
<feature type="region of interest" description="Disordered" evidence="6">
    <location>
        <begin position="1146"/>
        <end position="1174"/>
    </location>
</feature>
<keyword evidence="3 7" id="KW-1133">Transmembrane helix</keyword>
<dbReference type="RefSeq" id="XP_006816227.1">
    <property type="nucleotide sequence ID" value="XM_006816164.1"/>
</dbReference>
<keyword evidence="2 7" id="KW-0812">Transmembrane</keyword>
<name>A0ABM0M886_SACKO</name>
<evidence type="ECO:0000256" key="6">
    <source>
        <dbReference type="SAM" id="MobiDB-lite"/>
    </source>
</evidence>
<evidence type="ECO:0000256" key="7">
    <source>
        <dbReference type="SAM" id="Phobius"/>
    </source>
</evidence>
<evidence type="ECO:0000256" key="5">
    <source>
        <dbReference type="SAM" id="Coils"/>
    </source>
</evidence>
<evidence type="ECO:0000313" key="8">
    <source>
        <dbReference type="Proteomes" id="UP000694865"/>
    </source>
</evidence>
<feature type="transmembrane region" description="Helical" evidence="7">
    <location>
        <begin position="40"/>
        <end position="63"/>
    </location>
</feature>
<feature type="compositionally biased region" description="Basic and acidic residues" evidence="6">
    <location>
        <begin position="981"/>
        <end position="991"/>
    </location>
</feature>
<keyword evidence="5" id="KW-0175">Coiled coil</keyword>
<dbReference type="Proteomes" id="UP000694865">
    <property type="component" value="Unplaced"/>
</dbReference>
<accession>A0ABM0M886</accession>
<dbReference type="InterPro" id="IPR000832">
    <property type="entry name" value="GPCR_2_secretin-like"/>
</dbReference>
<feature type="compositionally biased region" description="Low complexity" evidence="6">
    <location>
        <begin position="1006"/>
        <end position="1015"/>
    </location>
</feature>
<evidence type="ECO:0000256" key="1">
    <source>
        <dbReference type="ARBA" id="ARBA00004141"/>
    </source>
</evidence>
<keyword evidence="8" id="KW-1185">Reference proteome</keyword>
<dbReference type="Gene3D" id="1.20.1070.10">
    <property type="entry name" value="Rhodopsin 7-helix transmembrane proteins"/>
    <property type="match status" value="1"/>
</dbReference>
<protein>
    <submittedName>
        <fullName evidence="9">UHRF1-binding protein 1-like</fullName>
    </submittedName>
</protein>
<dbReference type="InterPro" id="IPR026728">
    <property type="entry name" value="BLTP3A/B"/>
</dbReference>
<evidence type="ECO:0000256" key="3">
    <source>
        <dbReference type="ARBA" id="ARBA00022989"/>
    </source>
</evidence>
<feature type="compositionally biased region" description="Polar residues" evidence="6">
    <location>
        <begin position="1146"/>
        <end position="1171"/>
    </location>
</feature>
<gene>
    <name evidence="9" type="primary">LOC102800769</name>
</gene>
<feature type="region of interest" description="Disordered" evidence="6">
    <location>
        <begin position="981"/>
        <end position="1043"/>
    </location>
</feature>
<dbReference type="GeneID" id="102800769"/>